<dbReference type="PROSITE" id="PS52018">
    <property type="entry name" value="DART"/>
    <property type="match status" value="1"/>
</dbReference>
<name>A0A383EMY5_9ZZZZ</name>
<evidence type="ECO:0000256" key="2">
    <source>
        <dbReference type="ARBA" id="ARBA00022676"/>
    </source>
</evidence>
<dbReference type="GO" id="GO:0016779">
    <property type="term" value="F:nucleotidyltransferase activity"/>
    <property type="evidence" value="ECO:0007669"/>
    <property type="project" value="UniProtKB-KW"/>
</dbReference>
<proteinExistence type="predicted"/>
<keyword evidence="4" id="KW-0548">Nucleotidyltransferase</keyword>
<evidence type="ECO:0000259" key="6">
    <source>
        <dbReference type="PROSITE" id="PS52018"/>
    </source>
</evidence>
<dbReference type="GO" id="GO:0003677">
    <property type="term" value="F:DNA binding"/>
    <property type="evidence" value="ECO:0007669"/>
    <property type="project" value="UniProtKB-KW"/>
</dbReference>
<keyword evidence="1" id="KW-1277">Toxin-antitoxin system</keyword>
<accession>A0A383EMY5</accession>
<protein>
    <recommendedName>
        <fullName evidence="6">DarT domain-containing protein</fullName>
    </recommendedName>
</protein>
<dbReference type="InterPro" id="IPR029494">
    <property type="entry name" value="DarT"/>
</dbReference>
<sequence length="141" mass="16781">VEEIKPSNHGKLWTNTLELELMEYVEKGYSTDNLAKMFERTNISIELTVRRIKIDTFIKQRKIEKLIHFTDLRNLSSIKKHGILPVKTLKEKGIRYYYNDENRYDAQLGGVSVSITSRNDYLLRTFQKRNARRWVEIEINC</sequence>
<evidence type="ECO:0000256" key="3">
    <source>
        <dbReference type="ARBA" id="ARBA00022679"/>
    </source>
</evidence>
<evidence type="ECO:0000256" key="1">
    <source>
        <dbReference type="ARBA" id="ARBA00022649"/>
    </source>
</evidence>
<gene>
    <name evidence="7" type="ORF">METZ01_LOCUS510302</name>
</gene>
<evidence type="ECO:0000256" key="5">
    <source>
        <dbReference type="ARBA" id="ARBA00023125"/>
    </source>
</evidence>
<feature type="non-terminal residue" evidence="7">
    <location>
        <position position="1"/>
    </location>
</feature>
<keyword evidence="3" id="KW-0808">Transferase</keyword>
<organism evidence="7">
    <name type="scientific">marine metagenome</name>
    <dbReference type="NCBI Taxonomy" id="408172"/>
    <lineage>
        <taxon>unclassified sequences</taxon>
        <taxon>metagenomes</taxon>
        <taxon>ecological metagenomes</taxon>
    </lineage>
</organism>
<evidence type="ECO:0000313" key="7">
    <source>
        <dbReference type="EMBL" id="SVE57448.1"/>
    </source>
</evidence>
<keyword evidence="2" id="KW-0328">Glycosyltransferase</keyword>
<keyword evidence="5" id="KW-0238">DNA-binding</keyword>
<dbReference type="AlphaFoldDB" id="A0A383EMY5"/>
<dbReference type="EMBL" id="UINC01226808">
    <property type="protein sequence ID" value="SVE57448.1"/>
    <property type="molecule type" value="Genomic_DNA"/>
</dbReference>
<feature type="non-terminal residue" evidence="7">
    <location>
        <position position="141"/>
    </location>
</feature>
<reference evidence="7" key="1">
    <citation type="submission" date="2018-05" db="EMBL/GenBank/DDBJ databases">
        <authorList>
            <person name="Lanie J.A."/>
            <person name="Ng W.-L."/>
            <person name="Kazmierczak K.M."/>
            <person name="Andrzejewski T.M."/>
            <person name="Davidsen T.M."/>
            <person name="Wayne K.J."/>
            <person name="Tettelin H."/>
            <person name="Glass J.I."/>
            <person name="Rusch D."/>
            <person name="Podicherti R."/>
            <person name="Tsui H.-C.T."/>
            <person name="Winkler M.E."/>
        </authorList>
    </citation>
    <scope>NUCLEOTIDE SEQUENCE</scope>
</reference>
<evidence type="ECO:0000256" key="4">
    <source>
        <dbReference type="ARBA" id="ARBA00022695"/>
    </source>
</evidence>
<feature type="domain" description="DarT" evidence="6">
    <location>
        <begin position="64"/>
        <end position="141"/>
    </location>
</feature>
<dbReference type="GO" id="GO:0016757">
    <property type="term" value="F:glycosyltransferase activity"/>
    <property type="evidence" value="ECO:0007669"/>
    <property type="project" value="UniProtKB-KW"/>
</dbReference>